<feature type="domain" description="CYTH" evidence="2">
    <location>
        <begin position="1"/>
        <end position="70"/>
    </location>
</feature>
<evidence type="ECO:0000256" key="1">
    <source>
        <dbReference type="SAM" id="MobiDB-lite"/>
    </source>
</evidence>
<feature type="compositionally biased region" description="Basic residues" evidence="1">
    <location>
        <begin position="47"/>
        <end position="58"/>
    </location>
</feature>
<dbReference type="PROSITE" id="PS51707">
    <property type="entry name" value="CYTH"/>
    <property type="match status" value="1"/>
</dbReference>
<feature type="region of interest" description="Disordered" evidence="1">
    <location>
        <begin position="36"/>
        <end position="70"/>
    </location>
</feature>
<feature type="compositionally biased region" description="Polar residues" evidence="1">
    <location>
        <begin position="60"/>
        <end position="70"/>
    </location>
</feature>
<dbReference type="EMBL" id="LGUC01000001">
    <property type="protein sequence ID" value="KPN31452.1"/>
    <property type="molecule type" value="Genomic_DNA"/>
</dbReference>
<keyword evidence="4" id="KW-1185">Reference proteome</keyword>
<dbReference type="STRING" id="699431.SY89_02199"/>
<dbReference type="Proteomes" id="UP000050535">
    <property type="component" value="Unassembled WGS sequence"/>
</dbReference>
<dbReference type="InterPro" id="IPR033469">
    <property type="entry name" value="CYTH-like_dom_sf"/>
</dbReference>
<name>A0A0P7GC34_9EURY</name>
<dbReference type="InterPro" id="IPR023577">
    <property type="entry name" value="CYTH_domain"/>
</dbReference>
<comment type="caution">
    <text evidence="3">The sequence shown here is derived from an EMBL/GenBank/DDBJ whole genome shotgun (WGS) entry which is preliminary data.</text>
</comment>
<dbReference type="Gene3D" id="2.40.320.10">
    <property type="entry name" value="Hypothetical Protein Pfu-838710-001"/>
    <property type="match status" value="1"/>
</dbReference>
<sequence>MYEVELKVEADHTRVRSALSGAGATPVDHVRQVDTYYDAPTASSPKPTRRCACAKRPRSMTASPSKQRQR</sequence>
<dbReference type="SUPFAM" id="SSF55154">
    <property type="entry name" value="CYTH-like phosphatases"/>
    <property type="match status" value="1"/>
</dbReference>
<accession>A0A0P7GC34</accession>
<gene>
    <name evidence="3" type="ORF">SY89_02199</name>
</gene>
<organism evidence="3 4">
    <name type="scientific">Halolamina pelagica</name>
    <dbReference type="NCBI Taxonomy" id="699431"/>
    <lineage>
        <taxon>Archaea</taxon>
        <taxon>Methanobacteriati</taxon>
        <taxon>Methanobacteriota</taxon>
        <taxon>Stenosarchaea group</taxon>
        <taxon>Halobacteria</taxon>
        <taxon>Halobacteriales</taxon>
        <taxon>Haloferacaceae</taxon>
    </lineage>
</organism>
<evidence type="ECO:0000259" key="2">
    <source>
        <dbReference type="PROSITE" id="PS51707"/>
    </source>
</evidence>
<evidence type="ECO:0000313" key="3">
    <source>
        <dbReference type="EMBL" id="KPN31452.1"/>
    </source>
</evidence>
<protein>
    <recommendedName>
        <fullName evidence="2">CYTH domain-containing protein</fullName>
    </recommendedName>
</protein>
<dbReference type="AlphaFoldDB" id="A0A0P7GC34"/>
<evidence type="ECO:0000313" key="4">
    <source>
        <dbReference type="Proteomes" id="UP000050535"/>
    </source>
</evidence>
<proteinExistence type="predicted"/>
<reference evidence="4" key="1">
    <citation type="submission" date="2013-11" db="EMBL/GenBank/DDBJ databases">
        <authorList>
            <person name="Hoang H.T."/>
            <person name="Killian M.L."/>
            <person name="Madson D.M."/>
            <person name="Arruda P.H.E."/>
            <person name="Sun D."/>
            <person name="Schwartz K.J."/>
            <person name="Yoon K."/>
        </authorList>
    </citation>
    <scope>NUCLEOTIDE SEQUENCE [LARGE SCALE GENOMIC DNA]</scope>
    <source>
        <strain evidence="4">CDK2</strain>
    </source>
</reference>